<dbReference type="EMBL" id="ABJB010368080">
    <property type="status" value="NOT_ANNOTATED_CDS"/>
    <property type="molecule type" value="Genomic_DNA"/>
</dbReference>
<evidence type="ECO:0000313" key="3">
    <source>
        <dbReference type="EnsemblMetazoa" id="ISCW008951-PA"/>
    </source>
</evidence>
<dbReference type="VEuPathDB" id="VectorBase:ISCW008951"/>
<sequence>KKVRKNGEKKRGRKTGSWKTTERKRESMSPHRKNGRGEGRKKNVVAKKTEVECEKCEKWVDLEETQFKCEECNKTEQETGRPTEEEMRREWEMLRSMIEELRVQITEKRLERTAAENRMTAKLEDERTQRVAAETRLMEVLNTEMKQRRNTRGDTDSVGSVQAAVDRRDDGNGPLQRDGEEVNARRKSGTENGAREKKNNNKSRESVNRGQLMPRERQENTDTPEMGRIETEQPKK</sequence>
<evidence type="ECO:0000256" key="1">
    <source>
        <dbReference type="SAM" id="MobiDB-lite"/>
    </source>
</evidence>
<feature type="non-terminal residue" evidence="2">
    <location>
        <position position="236"/>
    </location>
</feature>
<proteinExistence type="predicted"/>
<feature type="compositionally biased region" description="Basic residues" evidence="1">
    <location>
        <begin position="1"/>
        <end position="16"/>
    </location>
</feature>
<accession>B7Q175</accession>
<dbReference type="EMBL" id="DS835950">
    <property type="protein sequence ID" value="EEC12597.1"/>
    <property type="molecule type" value="Genomic_DNA"/>
</dbReference>
<feature type="compositionally biased region" description="Basic and acidic residues" evidence="1">
    <location>
        <begin position="120"/>
        <end position="129"/>
    </location>
</feature>
<protein>
    <submittedName>
        <fullName evidence="2 3">Uncharacterized protein</fullName>
    </submittedName>
</protein>
<dbReference type="InParanoid" id="B7Q175"/>
<feature type="compositionally biased region" description="Basic and acidic residues" evidence="1">
    <location>
        <begin position="214"/>
        <end position="236"/>
    </location>
</feature>
<feature type="region of interest" description="Disordered" evidence="1">
    <location>
        <begin position="1"/>
        <end position="45"/>
    </location>
</feature>
<feature type="region of interest" description="Disordered" evidence="1">
    <location>
        <begin position="120"/>
        <end position="236"/>
    </location>
</feature>
<dbReference type="VEuPathDB" id="VectorBase:ISCI008951"/>
<feature type="compositionally biased region" description="Basic and acidic residues" evidence="1">
    <location>
        <begin position="20"/>
        <end position="45"/>
    </location>
</feature>
<reference evidence="3" key="2">
    <citation type="submission" date="2020-05" db="UniProtKB">
        <authorList>
            <consortium name="EnsemblMetazoa"/>
        </authorList>
    </citation>
    <scope>IDENTIFICATION</scope>
    <source>
        <strain evidence="3">wikel</strain>
    </source>
</reference>
<feature type="compositionally biased region" description="Basic and acidic residues" evidence="1">
    <location>
        <begin position="165"/>
        <end position="184"/>
    </location>
</feature>
<organism>
    <name type="scientific">Ixodes scapularis</name>
    <name type="common">Black-legged tick</name>
    <name type="synonym">Deer tick</name>
    <dbReference type="NCBI Taxonomy" id="6945"/>
    <lineage>
        <taxon>Eukaryota</taxon>
        <taxon>Metazoa</taxon>
        <taxon>Ecdysozoa</taxon>
        <taxon>Arthropoda</taxon>
        <taxon>Chelicerata</taxon>
        <taxon>Arachnida</taxon>
        <taxon>Acari</taxon>
        <taxon>Parasitiformes</taxon>
        <taxon>Ixodida</taxon>
        <taxon>Ixodoidea</taxon>
        <taxon>Ixodidae</taxon>
        <taxon>Ixodinae</taxon>
        <taxon>Ixodes</taxon>
    </lineage>
</organism>
<dbReference type="Proteomes" id="UP000001555">
    <property type="component" value="Unassembled WGS sequence"/>
</dbReference>
<gene>
    <name evidence="2" type="ORF">IscW_ISCW008951</name>
</gene>
<dbReference type="AlphaFoldDB" id="B7Q175"/>
<keyword evidence="4" id="KW-1185">Reference proteome</keyword>
<feature type="non-terminal residue" evidence="2">
    <location>
        <position position="1"/>
    </location>
</feature>
<dbReference type="PaxDb" id="6945-B7Q175"/>
<evidence type="ECO:0000313" key="4">
    <source>
        <dbReference type="Proteomes" id="UP000001555"/>
    </source>
</evidence>
<evidence type="ECO:0000313" key="2">
    <source>
        <dbReference type="EMBL" id="EEC12597.1"/>
    </source>
</evidence>
<dbReference type="HOGENOM" id="CLU_1177938_0_0_1"/>
<name>B7Q175_IXOSC</name>
<dbReference type="EnsemblMetazoa" id="ISCW008951-RA">
    <property type="protein sequence ID" value="ISCW008951-PA"/>
    <property type="gene ID" value="ISCW008951"/>
</dbReference>
<feature type="compositionally biased region" description="Basic and acidic residues" evidence="1">
    <location>
        <begin position="193"/>
        <end position="207"/>
    </location>
</feature>
<feature type="compositionally biased region" description="Basic and acidic residues" evidence="1">
    <location>
        <begin position="145"/>
        <end position="155"/>
    </location>
</feature>
<reference evidence="2 4" key="1">
    <citation type="submission" date="2008-03" db="EMBL/GenBank/DDBJ databases">
        <title>Annotation of Ixodes scapularis.</title>
        <authorList>
            <consortium name="Ixodes scapularis Genome Project Consortium"/>
            <person name="Caler E."/>
            <person name="Hannick L.I."/>
            <person name="Bidwell S."/>
            <person name="Joardar V."/>
            <person name="Thiagarajan M."/>
            <person name="Amedeo P."/>
            <person name="Galinsky K.J."/>
            <person name="Schobel S."/>
            <person name="Inman J."/>
            <person name="Hostetler J."/>
            <person name="Miller J."/>
            <person name="Hammond M."/>
            <person name="Megy K."/>
            <person name="Lawson D."/>
            <person name="Kodira C."/>
            <person name="Sutton G."/>
            <person name="Meyer J."/>
            <person name="Hill C.A."/>
            <person name="Birren B."/>
            <person name="Nene V."/>
            <person name="Collins F."/>
            <person name="Alarcon-Chaidez F."/>
            <person name="Wikel S."/>
            <person name="Strausberg R."/>
        </authorList>
    </citation>
    <scope>NUCLEOTIDE SEQUENCE [LARGE SCALE GENOMIC DNA]</scope>
    <source>
        <strain evidence="4">Wikel</strain>
        <strain evidence="2">Wikel colony</strain>
    </source>
</reference>